<dbReference type="SUPFAM" id="SSF55073">
    <property type="entry name" value="Nucleotide cyclase"/>
    <property type="match status" value="1"/>
</dbReference>
<evidence type="ECO:0000313" key="3">
    <source>
        <dbReference type="EMBL" id="PRC10710.1"/>
    </source>
</evidence>
<evidence type="ECO:0000313" key="4">
    <source>
        <dbReference type="Proteomes" id="UP000238045"/>
    </source>
</evidence>
<keyword evidence="1" id="KW-0812">Transmembrane</keyword>
<dbReference type="InterPro" id="IPR052163">
    <property type="entry name" value="DGC-Regulatory_Protein"/>
</dbReference>
<sequence length="572" mass="64454">MSQCRATPCTLNHERDSRTLTMPSHCCCSNALNRPERLLLVRLRRLLCFVLLSAQAAWASPATQQNGAEQVIDVQLRWKHQFQFAGYYAAIAQGYYREEGLDVRLHEGGPNVTPVEEVLSGRAQYGEANSELLYARLHGKPLVALAVIFQHSPSVLVARTDQGVRTVHDLIGKPVMLMDAQTDADFLAMFRSEGIPLEKLQLLPSSFQIGDLASGKVTAFNSYLTNEPFYLQQRGVEYNIISPVTYGIDFYSDILFTSQAEIDEYPQRVEAFRRATLRGWRYAMDNPEQIIDLLLSQYSVEKSRAHLQFEAQAMRPLVVSDLIEIGHMNPGRWQRMAETFLELGMVDTIAGLENFIYDPNPPQLVERLRKTIVLISIGSALVLIFALVLLNAQRHLRNEIKLRKLAEEEVHKLAFYDSLTGLPNRNSFIPFASQRLLDAKNRGEHLALCYIDLNHFKQINDRYGHQAGDAMLIHAASAIKSTIREFEIAARMGGDEFIVLLDGAHHRSDIQRITGEICEAVALPIPWENSQIKVSASLGVAWYPEDGEDLDDLIFKADTAMFQRKASIAAQV</sequence>
<dbReference type="Pfam" id="PF00990">
    <property type="entry name" value="GGDEF"/>
    <property type="match status" value="1"/>
</dbReference>
<feature type="transmembrane region" description="Helical" evidence="1">
    <location>
        <begin position="372"/>
        <end position="392"/>
    </location>
</feature>
<proteinExistence type="predicted"/>
<dbReference type="EMBL" id="PCQL01000052">
    <property type="protein sequence ID" value="PRC10710.1"/>
    <property type="molecule type" value="Genomic_DNA"/>
</dbReference>
<keyword evidence="1" id="KW-1133">Transmembrane helix</keyword>
<comment type="caution">
    <text evidence="3">The sequence shown here is derived from an EMBL/GenBank/DDBJ whole genome shotgun (WGS) entry which is preliminary data.</text>
</comment>
<dbReference type="CDD" id="cd01949">
    <property type="entry name" value="GGDEF"/>
    <property type="match status" value="1"/>
</dbReference>
<dbReference type="SUPFAM" id="SSF53850">
    <property type="entry name" value="Periplasmic binding protein-like II"/>
    <property type="match status" value="1"/>
</dbReference>
<gene>
    <name evidence="3" type="ORF">CQZ99_27160</name>
</gene>
<protein>
    <submittedName>
        <fullName evidence="3">GGDEF domain-containing protein</fullName>
    </submittedName>
</protein>
<dbReference type="NCBIfam" id="TIGR00254">
    <property type="entry name" value="GGDEF"/>
    <property type="match status" value="1"/>
</dbReference>
<dbReference type="Pfam" id="PF09084">
    <property type="entry name" value="NMT1"/>
    <property type="match status" value="1"/>
</dbReference>
<name>A0A2S9E790_9PSED</name>
<dbReference type="InterPro" id="IPR029787">
    <property type="entry name" value="Nucleotide_cyclase"/>
</dbReference>
<feature type="domain" description="GGDEF" evidence="2">
    <location>
        <begin position="444"/>
        <end position="572"/>
    </location>
</feature>
<keyword evidence="1" id="KW-0472">Membrane</keyword>
<dbReference type="Proteomes" id="UP000238045">
    <property type="component" value="Unassembled WGS sequence"/>
</dbReference>
<accession>A0A2S9E790</accession>
<organism evidence="3 4">
    <name type="scientific">Pseudomonas poae</name>
    <dbReference type="NCBI Taxonomy" id="200451"/>
    <lineage>
        <taxon>Bacteria</taxon>
        <taxon>Pseudomonadati</taxon>
        <taxon>Pseudomonadota</taxon>
        <taxon>Gammaproteobacteria</taxon>
        <taxon>Pseudomonadales</taxon>
        <taxon>Pseudomonadaceae</taxon>
        <taxon>Pseudomonas</taxon>
    </lineage>
</organism>
<dbReference type="AlphaFoldDB" id="A0A2S9E790"/>
<dbReference type="SMART" id="SM00267">
    <property type="entry name" value="GGDEF"/>
    <property type="match status" value="1"/>
</dbReference>
<dbReference type="PROSITE" id="PS50887">
    <property type="entry name" value="GGDEF"/>
    <property type="match status" value="1"/>
</dbReference>
<keyword evidence="4" id="KW-1185">Reference proteome</keyword>
<dbReference type="InterPro" id="IPR015168">
    <property type="entry name" value="SsuA/THI5"/>
</dbReference>
<dbReference type="PANTHER" id="PTHR46663:SF2">
    <property type="entry name" value="GGDEF DOMAIN-CONTAINING PROTEIN"/>
    <property type="match status" value="1"/>
</dbReference>
<dbReference type="InterPro" id="IPR043128">
    <property type="entry name" value="Rev_trsase/Diguanyl_cyclase"/>
</dbReference>
<evidence type="ECO:0000256" key="1">
    <source>
        <dbReference type="SAM" id="Phobius"/>
    </source>
</evidence>
<dbReference type="InterPro" id="IPR000160">
    <property type="entry name" value="GGDEF_dom"/>
</dbReference>
<dbReference type="PANTHER" id="PTHR46663">
    <property type="entry name" value="DIGUANYLATE CYCLASE DGCT-RELATED"/>
    <property type="match status" value="1"/>
</dbReference>
<evidence type="ECO:0000259" key="2">
    <source>
        <dbReference type="PROSITE" id="PS50887"/>
    </source>
</evidence>
<reference evidence="3 4" key="1">
    <citation type="submission" date="2017-09" db="EMBL/GenBank/DDBJ databases">
        <title>Genomic, metabolic, and phenotypic characteristics of bacterial isolates from the natural microbiome of the model nematode Caenorhabditis elegans.</title>
        <authorList>
            <person name="Zimmermann J."/>
            <person name="Obeng N."/>
            <person name="Yang W."/>
            <person name="Obeng O."/>
            <person name="Kissoyan K."/>
            <person name="Pees B."/>
            <person name="Dirksen P."/>
            <person name="Hoppner M."/>
            <person name="Franke A."/>
            <person name="Rosenstiel P."/>
            <person name="Leippe M."/>
            <person name="Dierking K."/>
            <person name="Kaleta C."/>
            <person name="Schulenburg H."/>
        </authorList>
    </citation>
    <scope>NUCLEOTIDE SEQUENCE [LARGE SCALE GENOMIC DNA]</scope>
    <source>
        <strain evidence="3 4">MYb117</strain>
    </source>
</reference>
<dbReference type="Gene3D" id="3.40.190.10">
    <property type="entry name" value="Periplasmic binding protein-like II"/>
    <property type="match status" value="2"/>
</dbReference>
<dbReference type="Gene3D" id="3.30.70.270">
    <property type="match status" value="1"/>
</dbReference>